<feature type="transmembrane region" description="Helical" evidence="7">
    <location>
        <begin position="375"/>
        <end position="394"/>
    </location>
</feature>
<dbReference type="EMBL" id="JAPWIJ010000005">
    <property type="protein sequence ID" value="MCZ4519392.1"/>
    <property type="molecule type" value="Genomic_DNA"/>
</dbReference>
<gene>
    <name evidence="8" type="ORF">O4220_12785</name>
</gene>
<feature type="transmembrane region" description="Helical" evidence="7">
    <location>
        <begin position="82"/>
        <end position="100"/>
    </location>
</feature>
<feature type="transmembrane region" description="Helical" evidence="7">
    <location>
        <begin position="48"/>
        <end position="70"/>
    </location>
</feature>
<organism evidence="8 9">
    <name type="scientific">Rhodococcus ruber</name>
    <dbReference type="NCBI Taxonomy" id="1830"/>
    <lineage>
        <taxon>Bacteria</taxon>
        <taxon>Bacillati</taxon>
        <taxon>Actinomycetota</taxon>
        <taxon>Actinomycetes</taxon>
        <taxon>Mycobacteriales</taxon>
        <taxon>Nocardiaceae</taxon>
        <taxon>Rhodococcus</taxon>
    </lineage>
</organism>
<dbReference type="InterPro" id="IPR036259">
    <property type="entry name" value="MFS_trans_sf"/>
</dbReference>
<evidence type="ECO:0000256" key="4">
    <source>
        <dbReference type="ARBA" id="ARBA00022692"/>
    </source>
</evidence>
<sequence length="414" mass="42537">MTATPPSRTKRTALGALVAASGISNIGDGVRLVAMPLLASQLTADPRLISIVAAAGQLPWLAAPVLGLVVDRLRPIRLMSAINVLRGVIVAVLALTVAATGGHIGLLIGTALMLGFADVLADSAAQVVIPTLVADSDLESGNAKLFGAQATAALFIGPPLGAWLISISYAAPFTFDAATFAVSCILLTTIWKHDRQSRDVPLRRNIREEATIGFRWSWSDSIMRRLITVVMGLSFFDGMVGGILVLFATRNLGMSDIGYGVFLSAAALGSVAGTALTGRLLGRIRVKSLLVLSTVGAGTSYVILAVSAGPIVAGAMLAINSAMTMVWNVLTVSARQRIVPEDILGRVTTTYRMAAWGSLPVGALVGGVIAREVSVRAVIAVSGIALVALTALVIRLPAGALDAPGVSGSSTGGD</sequence>
<protein>
    <submittedName>
        <fullName evidence="8">MFS transporter</fullName>
    </submittedName>
</protein>
<keyword evidence="2" id="KW-0813">Transport</keyword>
<accession>A0ABT4MEJ1</accession>
<evidence type="ECO:0000256" key="3">
    <source>
        <dbReference type="ARBA" id="ARBA00022475"/>
    </source>
</evidence>
<feature type="transmembrane region" description="Helical" evidence="7">
    <location>
        <begin position="226"/>
        <end position="247"/>
    </location>
</feature>
<evidence type="ECO:0000256" key="7">
    <source>
        <dbReference type="SAM" id="Phobius"/>
    </source>
</evidence>
<evidence type="ECO:0000256" key="6">
    <source>
        <dbReference type="ARBA" id="ARBA00023136"/>
    </source>
</evidence>
<reference evidence="8" key="1">
    <citation type="submission" date="2022-12" db="EMBL/GenBank/DDBJ databases">
        <authorList>
            <person name="Krivoruchko A.V."/>
            <person name="Elkin A."/>
        </authorList>
    </citation>
    <scope>NUCLEOTIDE SEQUENCE</scope>
    <source>
        <strain evidence="8">IEGM 1391</strain>
    </source>
</reference>
<keyword evidence="4 7" id="KW-0812">Transmembrane</keyword>
<dbReference type="SUPFAM" id="SSF103473">
    <property type="entry name" value="MFS general substrate transporter"/>
    <property type="match status" value="1"/>
</dbReference>
<dbReference type="InterPro" id="IPR022324">
    <property type="entry name" value="Bacilysin_exporter_BacE_put"/>
</dbReference>
<dbReference type="PRINTS" id="PR01988">
    <property type="entry name" value="EXPORTERBACE"/>
</dbReference>
<dbReference type="RefSeq" id="WP_269604754.1">
    <property type="nucleotide sequence ID" value="NZ_JAPWIJ010000005.1"/>
</dbReference>
<evidence type="ECO:0000313" key="8">
    <source>
        <dbReference type="EMBL" id="MCZ4519392.1"/>
    </source>
</evidence>
<keyword evidence="9" id="KW-1185">Reference proteome</keyword>
<name>A0ABT4MEJ1_9NOCA</name>
<evidence type="ECO:0000313" key="9">
    <source>
        <dbReference type="Proteomes" id="UP001081071"/>
    </source>
</evidence>
<evidence type="ECO:0000256" key="5">
    <source>
        <dbReference type="ARBA" id="ARBA00022989"/>
    </source>
</evidence>
<dbReference type="CDD" id="cd06173">
    <property type="entry name" value="MFS_MefA_like"/>
    <property type="match status" value="1"/>
</dbReference>
<keyword evidence="5 7" id="KW-1133">Transmembrane helix</keyword>
<comment type="caution">
    <text evidence="8">The sequence shown here is derived from an EMBL/GenBank/DDBJ whole genome shotgun (WGS) entry which is preliminary data.</text>
</comment>
<comment type="subcellular location">
    <subcellularLocation>
        <location evidence="1">Cell membrane</location>
        <topology evidence="1">Multi-pass membrane protein</topology>
    </subcellularLocation>
</comment>
<proteinExistence type="predicted"/>
<dbReference type="PANTHER" id="PTHR23513">
    <property type="entry name" value="INTEGRAL MEMBRANE EFFLUX PROTEIN-RELATED"/>
    <property type="match status" value="1"/>
</dbReference>
<evidence type="ECO:0000256" key="1">
    <source>
        <dbReference type="ARBA" id="ARBA00004651"/>
    </source>
</evidence>
<dbReference type="InterPro" id="IPR010290">
    <property type="entry name" value="TM_effector"/>
</dbReference>
<keyword evidence="3" id="KW-1003">Cell membrane</keyword>
<dbReference type="PANTHER" id="PTHR23513:SF6">
    <property type="entry name" value="MAJOR FACILITATOR SUPERFAMILY ASSOCIATED DOMAIN-CONTAINING PROTEIN"/>
    <property type="match status" value="1"/>
</dbReference>
<feature type="transmembrane region" description="Helical" evidence="7">
    <location>
        <begin position="171"/>
        <end position="191"/>
    </location>
</feature>
<feature type="transmembrane region" description="Helical" evidence="7">
    <location>
        <begin position="259"/>
        <end position="277"/>
    </location>
</feature>
<feature type="transmembrane region" description="Helical" evidence="7">
    <location>
        <begin position="145"/>
        <end position="165"/>
    </location>
</feature>
<dbReference type="Proteomes" id="UP001081071">
    <property type="component" value="Unassembled WGS sequence"/>
</dbReference>
<dbReference type="Pfam" id="PF05977">
    <property type="entry name" value="MFS_3"/>
    <property type="match status" value="1"/>
</dbReference>
<evidence type="ECO:0000256" key="2">
    <source>
        <dbReference type="ARBA" id="ARBA00022448"/>
    </source>
</evidence>
<keyword evidence="6 7" id="KW-0472">Membrane</keyword>
<dbReference type="Gene3D" id="1.20.1250.20">
    <property type="entry name" value="MFS general substrate transporter like domains"/>
    <property type="match status" value="1"/>
</dbReference>